<evidence type="ECO:0000313" key="2">
    <source>
        <dbReference type="EMBL" id="MSU91407.1"/>
    </source>
</evidence>
<dbReference type="InterPro" id="IPR018692">
    <property type="entry name" value="DUF2189"/>
</dbReference>
<dbReference type="Pfam" id="PF09955">
    <property type="entry name" value="DUF2189"/>
    <property type="match status" value="1"/>
</dbReference>
<evidence type="ECO:0000313" key="3">
    <source>
        <dbReference type="Proteomes" id="UP000474957"/>
    </source>
</evidence>
<sequence>MVKTIGNPLSWSVGALEGAGRGASHLAERLGGVEESGVPVVRKIGTEDLKEALRRGVEDFAAFRSDVVAICLLYPVIGGVLVWFALDRNLLPLLFPMLSGFALVGPLAGVGLYEMSRRRERGLHPNWGDALAVFRSSALAPIVMLGIYLLAIFVAWLFAAWFIYAMTLGPEPPASTGAFLADVFTTGAGWAMIVLGFGVGFVFAVVALAISVVSFPMLLDRDVGLPLAVVTSVTLVARNPWTMAQWGLVVALSLALGAIPALLGLALVVPILGHATWHLYRRAIDFEAPNPKPNPDPAPE</sequence>
<feature type="transmembrane region" description="Helical" evidence="1">
    <location>
        <begin position="67"/>
        <end position="86"/>
    </location>
</feature>
<dbReference type="Proteomes" id="UP000474957">
    <property type="component" value="Unassembled WGS sequence"/>
</dbReference>
<gene>
    <name evidence="2" type="ORF">GE300_17645</name>
</gene>
<feature type="transmembrane region" description="Helical" evidence="1">
    <location>
        <begin position="145"/>
        <end position="167"/>
    </location>
</feature>
<dbReference type="EMBL" id="WIND01000019">
    <property type="protein sequence ID" value="MSU91407.1"/>
    <property type="molecule type" value="Genomic_DNA"/>
</dbReference>
<accession>A0A6L5Z4M6</accession>
<organism evidence="2 3">
    <name type="scientific">Halovulum marinum</name>
    <dbReference type="NCBI Taxonomy" id="2662447"/>
    <lineage>
        <taxon>Bacteria</taxon>
        <taxon>Pseudomonadati</taxon>
        <taxon>Pseudomonadota</taxon>
        <taxon>Alphaproteobacteria</taxon>
        <taxon>Rhodobacterales</taxon>
        <taxon>Paracoccaceae</taxon>
        <taxon>Halovulum</taxon>
    </lineage>
</organism>
<proteinExistence type="predicted"/>
<feature type="transmembrane region" description="Helical" evidence="1">
    <location>
        <begin position="187"/>
        <end position="211"/>
    </location>
</feature>
<keyword evidence="1" id="KW-0812">Transmembrane</keyword>
<protein>
    <submittedName>
        <fullName evidence="2">DUF2189 domain-containing protein</fullName>
    </submittedName>
</protein>
<keyword evidence="1" id="KW-1133">Transmembrane helix</keyword>
<dbReference type="RefSeq" id="WP_154448535.1">
    <property type="nucleotide sequence ID" value="NZ_WIND01000019.1"/>
</dbReference>
<feature type="transmembrane region" description="Helical" evidence="1">
    <location>
        <begin position="247"/>
        <end position="272"/>
    </location>
</feature>
<feature type="transmembrane region" description="Helical" evidence="1">
    <location>
        <begin position="92"/>
        <end position="113"/>
    </location>
</feature>
<reference evidence="2 3" key="1">
    <citation type="submission" date="2019-10" db="EMBL/GenBank/DDBJ databases">
        <title>Cognatihalovulum marinum gen. nov. sp. nov., a new member of the family Rhodobacteraceae isolated from deep seawater of the Northwest Indian Ocean.</title>
        <authorList>
            <person name="Ruan C."/>
            <person name="Wang J."/>
            <person name="Zheng X."/>
            <person name="Song L."/>
            <person name="Zhu Y."/>
            <person name="Huang Y."/>
            <person name="Lu Z."/>
            <person name="Du W."/>
            <person name="Huang L."/>
            <person name="Dai X."/>
        </authorList>
    </citation>
    <scope>NUCLEOTIDE SEQUENCE [LARGE SCALE GENOMIC DNA]</scope>
    <source>
        <strain evidence="2 3">2CG4</strain>
    </source>
</reference>
<comment type="caution">
    <text evidence="2">The sequence shown here is derived from an EMBL/GenBank/DDBJ whole genome shotgun (WGS) entry which is preliminary data.</text>
</comment>
<keyword evidence="3" id="KW-1185">Reference proteome</keyword>
<evidence type="ECO:0000256" key="1">
    <source>
        <dbReference type="SAM" id="Phobius"/>
    </source>
</evidence>
<dbReference type="AlphaFoldDB" id="A0A6L5Z4M6"/>
<name>A0A6L5Z4M6_9RHOB</name>
<keyword evidence="1" id="KW-0472">Membrane</keyword>